<sequence length="360" mass="39274">MISIKTTRAAIGKWLIPLLCVGMLHAAYAADTTKTTNAKENVNEGESRAHSAGKSLIGAPAPGVKLTTIDGKHIDLAALRGKQPVYLKFWATWCVPCREQMPGFERIYKEDGKRIKVIAVNAGFSDNADAVREYKKKIPMSMPIVVDDGSLAGAFNVRVTPTHVLIDKDGRIAYIGHLEDDKFHAALARVMSGETVPVAARRSGAKPFQHAILKRGDVVKDLTVAPIGGASMPLATPGKPRALVFTAPWCESYLSQSRPEVAQACRRVRLESEQLAKKGNVEWLTIASGLWASEQDLLDYKKTNGFAMPLALDANGILFRTFNITKIPTVVLLDADNRIVQILGPNNVELDKAVQTLQRK</sequence>
<organism evidence="7 8">
    <name type="scientific">Oxalicibacterium solurbis</name>
    <dbReference type="NCBI Taxonomy" id="69280"/>
    <lineage>
        <taxon>Bacteria</taxon>
        <taxon>Pseudomonadati</taxon>
        <taxon>Pseudomonadota</taxon>
        <taxon>Betaproteobacteria</taxon>
        <taxon>Burkholderiales</taxon>
        <taxon>Oxalobacteraceae</taxon>
        <taxon>Oxalicibacterium</taxon>
    </lineage>
</organism>
<dbReference type="PANTHER" id="PTHR42852">
    <property type="entry name" value="THIOL:DISULFIDE INTERCHANGE PROTEIN DSBE"/>
    <property type="match status" value="1"/>
</dbReference>
<feature type="domain" description="Thioredoxin" evidence="6">
    <location>
        <begin position="55"/>
        <end position="192"/>
    </location>
</feature>
<proteinExistence type="predicted"/>
<evidence type="ECO:0000313" key="7">
    <source>
        <dbReference type="EMBL" id="GGI54894.1"/>
    </source>
</evidence>
<reference evidence="7" key="1">
    <citation type="journal article" date="2014" name="Int. J. Syst. Evol. Microbiol.">
        <title>Complete genome sequence of Corynebacterium casei LMG S-19264T (=DSM 44701T), isolated from a smear-ripened cheese.</title>
        <authorList>
            <consortium name="US DOE Joint Genome Institute (JGI-PGF)"/>
            <person name="Walter F."/>
            <person name="Albersmeier A."/>
            <person name="Kalinowski J."/>
            <person name="Ruckert C."/>
        </authorList>
    </citation>
    <scope>NUCLEOTIDE SEQUENCE</scope>
    <source>
        <strain evidence="7">CCM 7664</strain>
    </source>
</reference>
<evidence type="ECO:0000313" key="8">
    <source>
        <dbReference type="Proteomes" id="UP000627205"/>
    </source>
</evidence>
<accession>A0A8J3AWL3</accession>
<evidence type="ECO:0000256" key="1">
    <source>
        <dbReference type="ARBA" id="ARBA00004196"/>
    </source>
</evidence>
<gene>
    <name evidence="7" type="ORF">GCM10011430_20680</name>
</gene>
<dbReference type="InterPro" id="IPR012336">
    <property type="entry name" value="Thioredoxin-like_fold"/>
</dbReference>
<keyword evidence="8" id="KW-1185">Reference proteome</keyword>
<comment type="caution">
    <text evidence="7">The sequence shown here is derived from an EMBL/GenBank/DDBJ whole genome shotgun (WGS) entry which is preliminary data.</text>
</comment>
<protein>
    <recommendedName>
        <fullName evidence="6">Thioredoxin domain-containing protein</fullName>
    </recommendedName>
</protein>
<feature type="chain" id="PRO_5035251979" description="Thioredoxin domain-containing protein" evidence="5">
    <location>
        <begin position="30"/>
        <end position="360"/>
    </location>
</feature>
<dbReference type="InterPro" id="IPR000866">
    <property type="entry name" value="AhpC/TSA"/>
</dbReference>
<feature type="signal peptide" evidence="5">
    <location>
        <begin position="1"/>
        <end position="29"/>
    </location>
</feature>
<keyword evidence="4" id="KW-0676">Redox-active center</keyword>
<dbReference type="InterPro" id="IPR036249">
    <property type="entry name" value="Thioredoxin-like_sf"/>
</dbReference>
<dbReference type="CDD" id="cd02966">
    <property type="entry name" value="TlpA_like_family"/>
    <property type="match status" value="1"/>
</dbReference>
<dbReference type="GO" id="GO:0016209">
    <property type="term" value="F:antioxidant activity"/>
    <property type="evidence" value="ECO:0007669"/>
    <property type="project" value="InterPro"/>
</dbReference>
<dbReference type="Proteomes" id="UP000627205">
    <property type="component" value="Unassembled WGS sequence"/>
</dbReference>
<dbReference type="Pfam" id="PF13905">
    <property type="entry name" value="Thioredoxin_8"/>
    <property type="match status" value="1"/>
</dbReference>
<reference evidence="7" key="2">
    <citation type="submission" date="2020-09" db="EMBL/GenBank/DDBJ databases">
        <authorList>
            <person name="Sun Q."/>
            <person name="Sedlacek I."/>
        </authorList>
    </citation>
    <scope>NUCLEOTIDE SEQUENCE</scope>
    <source>
        <strain evidence="7">CCM 7664</strain>
    </source>
</reference>
<dbReference type="GO" id="GO:0016491">
    <property type="term" value="F:oxidoreductase activity"/>
    <property type="evidence" value="ECO:0007669"/>
    <property type="project" value="InterPro"/>
</dbReference>
<dbReference type="Gene3D" id="3.40.30.10">
    <property type="entry name" value="Glutaredoxin"/>
    <property type="match status" value="2"/>
</dbReference>
<evidence type="ECO:0000256" key="2">
    <source>
        <dbReference type="ARBA" id="ARBA00022748"/>
    </source>
</evidence>
<dbReference type="InterPro" id="IPR013766">
    <property type="entry name" value="Thioredoxin_domain"/>
</dbReference>
<dbReference type="Pfam" id="PF00578">
    <property type="entry name" value="AhpC-TSA"/>
    <property type="match status" value="1"/>
</dbReference>
<name>A0A8J3AWL3_9BURK</name>
<dbReference type="SUPFAM" id="SSF52833">
    <property type="entry name" value="Thioredoxin-like"/>
    <property type="match status" value="2"/>
</dbReference>
<evidence type="ECO:0000256" key="5">
    <source>
        <dbReference type="SAM" id="SignalP"/>
    </source>
</evidence>
<evidence type="ECO:0000259" key="6">
    <source>
        <dbReference type="PROSITE" id="PS51352"/>
    </source>
</evidence>
<dbReference type="InterPro" id="IPR050553">
    <property type="entry name" value="Thioredoxin_ResA/DsbE_sf"/>
</dbReference>
<keyword evidence="3" id="KW-1015">Disulfide bond</keyword>
<dbReference type="AlphaFoldDB" id="A0A8J3AWL3"/>
<evidence type="ECO:0000256" key="4">
    <source>
        <dbReference type="ARBA" id="ARBA00023284"/>
    </source>
</evidence>
<dbReference type="EMBL" id="BMDP01000003">
    <property type="protein sequence ID" value="GGI54894.1"/>
    <property type="molecule type" value="Genomic_DNA"/>
</dbReference>
<dbReference type="PROSITE" id="PS51352">
    <property type="entry name" value="THIOREDOXIN_2"/>
    <property type="match status" value="1"/>
</dbReference>
<keyword evidence="2" id="KW-0201">Cytochrome c-type biogenesis</keyword>
<keyword evidence="5" id="KW-0732">Signal</keyword>
<evidence type="ECO:0000256" key="3">
    <source>
        <dbReference type="ARBA" id="ARBA00023157"/>
    </source>
</evidence>
<dbReference type="RefSeq" id="WP_188421446.1">
    <property type="nucleotide sequence ID" value="NZ_BMDP01000003.1"/>
</dbReference>
<dbReference type="PANTHER" id="PTHR42852:SF6">
    <property type="entry name" value="THIOL:DISULFIDE INTERCHANGE PROTEIN DSBE"/>
    <property type="match status" value="1"/>
</dbReference>
<comment type="subcellular location">
    <subcellularLocation>
        <location evidence="1">Cell envelope</location>
    </subcellularLocation>
</comment>